<feature type="compositionally biased region" description="Basic residues" evidence="1">
    <location>
        <begin position="133"/>
        <end position="143"/>
    </location>
</feature>
<evidence type="ECO:0000313" key="2">
    <source>
        <dbReference type="EMBL" id="POS84689.1"/>
    </source>
</evidence>
<gene>
    <name evidence="2" type="ORF">EPUL_005258</name>
</gene>
<sequence length="143" mass="15761">MSICSSSSMNSFTSSISNLNENILTVEELDPEDETDVASCLVVRPYEIEDAESECYSISSDPSPSDSRSEIDVKVSSDFNNSILIDSGLGGKTEKSCQRSLRCAKKRTLSLSFGSDVEPEGLDSTSFDETRRPTRRIRPFVSR</sequence>
<dbReference type="Proteomes" id="UP000237438">
    <property type="component" value="Unassembled WGS sequence"/>
</dbReference>
<dbReference type="EMBL" id="PEDP01000905">
    <property type="protein sequence ID" value="POS84689.1"/>
    <property type="molecule type" value="Genomic_DNA"/>
</dbReference>
<evidence type="ECO:0000256" key="1">
    <source>
        <dbReference type="SAM" id="MobiDB-lite"/>
    </source>
</evidence>
<reference evidence="2 3" key="1">
    <citation type="submission" date="2017-10" db="EMBL/GenBank/DDBJ databases">
        <title>Development of genomic resources for the powdery mildew, Erysiphe pulchra.</title>
        <authorList>
            <person name="Wadl P.A."/>
            <person name="Mack B.M."/>
            <person name="Moore G."/>
            <person name="Beltz S.B."/>
        </authorList>
    </citation>
    <scope>NUCLEOTIDE SEQUENCE [LARGE SCALE GENOMIC DNA]</scope>
    <source>
        <strain evidence="2">Cflorida</strain>
    </source>
</reference>
<dbReference type="OrthoDB" id="10506114at2759"/>
<proteinExistence type="predicted"/>
<evidence type="ECO:0000313" key="3">
    <source>
        <dbReference type="Proteomes" id="UP000237438"/>
    </source>
</evidence>
<name>A0A2S4PRN1_9PEZI</name>
<organism evidence="2 3">
    <name type="scientific">Erysiphe pulchra</name>
    <dbReference type="NCBI Taxonomy" id="225359"/>
    <lineage>
        <taxon>Eukaryota</taxon>
        <taxon>Fungi</taxon>
        <taxon>Dikarya</taxon>
        <taxon>Ascomycota</taxon>
        <taxon>Pezizomycotina</taxon>
        <taxon>Leotiomycetes</taxon>
        <taxon>Erysiphales</taxon>
        <taxon>Erysiphaceae</taxon>
        <taxon>Erysiphe</taxon>
    </lineage>
</organism>
<protein>
    <submittedName>
        <fullName evidence="2">Uncharacterized protein</fullName>
    </submittedName>
</protein>
<dbReference type="AlphaFoldDB" id="A0A2S4PRN1"/>
<accession>A0A2S4PRN1</accession>
<keyword evidence="3" id="KW-1185">Reference proteome</keyword>
<comment type="caution">
    <text evidence="2">The sequence shown here is derived from an EMBL/GenBank/DDBJ whole genome shotgun (WGS) entry which is preliminary data.</text>
</comment>
<feature type="region of interest" description="Disordered" evidence="1">
    <location>
        <begin position="114"/>
        <end position="143"/>
    </location>
</feature>